<organism evidence="12 13">
    <name type="scientific">Pseudomonas laurylsulfativorans</name>
    <dbReference type="NCBI Taxonomy" id="1943631"/>
    <lineage>
        <taxon>Bacteria</taxon>
        <taxon>Pseudomonadati</taxon>
        <taxon>Pseudomonadota</taxon>
        <taxon>Gammaproteobacteria</taxon>
        <taxon>Pseudomonadales</taxon>
        <taxon>Pseudomonadaceae</taxon>
        <taxon>Pseudomonas</taxon>
    </lineage>
</organism>
<evidence type="ECO:0000256" key="10">
    <source>
        <dbReference type="SAM" id="MobiDB-lite"/>
    </source>
</evidence>
<evidence type="ECO:0000256" key="6">
    <source>
        <dbReference type="ARBA" id="ARBA00022917"/>
    </source>
</evidence>
<dbReference type="FunFam" id="2.40.30.10:FF:000008">
    <property type="entry name" value="Translation initiation factor IF-2"/>
    <property type="match status" value="1"/>
</dbReference>
<keyword evidence="7 8" id="KW-0342">GTP-binding</keyword>
<dbReference type="Gene3D" id="2.40.30.10">
    <property type="entry name" value="Translation factors"/>
    <property type="match status" value="2"/>
</dbReference>
<dbReference type="Pfam" id="PF22042">
    <property type="entry name" value="EF-G_D2"/>
    <property type="match status" value="1"/>
</dbReference>
<dbReference type="GO" id="GO:0005525">
    <property type="term" value="F:GTP binding"/>
    <property type="evidence" value="ECO:0007669"/>
    <property type="project" value="UniProtKB-KW"/>
</dbReference>
<evidence type="ECO:0000256" key="5">
    <source>
        <dbReference type="ARBA" id="ARBA00022741"/>
    </source>
</evidence>
<keyword evidence="4 8" id="KW-0396">Initiation factor</keyword>
<dbReference type="FunFam" id="3.40.50.10050:FF:000001">
    <property type="entry name" value="Translation initiation factor IF-2"/>
    <property type="match status" value="1"/>
</dbReference>
<dbReference type="InterPro" id="IPR044145">
    <property type="entry name" value="IF2_II"/>
</dbReference>
<feature type="compositionally biased region" description="Basic and acidic residues" evidence="10">
    <location>
        <begin position="226"/>
        <end position="235"/>
    </location>
</feature>
<dbReference type="SUPFAM" id="SSF46955">
    <property type="entry name" value="Putative DNA-binding domain"/>
    <property type="match status" value="1"/>
</dbReference>
<feature type="binding site" evidence="8">
    <location>
        <begin position="351"/>
        <end position="358"/>
    </location>
    <ligand>
        <name>GTP</name>
        <dbReference type="ChEBI" id="CHEBI:37565"/>
    </ligand>
</feature>
<evidence type="ECO:0000256" key="4">
    <source>
        <dbReference type="ARBA" id="ARBA00022540"/>
    </source>
</evidence>
<name>A0A2S3VRH6_9PSED</name>
<dbReference type="OrthoDB" id="9811804at2"/>
<dbReference type="SUPFAM" id="SSF52540">
    <property type="entry name" value="P-loop containing nucleoside triphosphate hydrolases"/>
    <property type="match status" value="1"/>
</dbReference>
<evidence type="ECO:0000256" key="3">
    <source>
        <dbReference type="ARBA" id="ARBA00022490"/>
    </source>
</evidence>
<dbReference type="NCBIfam" id="TIGR00231">
    <property type="entry name" value="small_GTP"/>
    <property type="match status" value="1"/>
</dbReference>
<dbReference type="InterPro" id="IPR000178">
    <property type="entry name" value="TF_IF2_bacterial-like"/>
</dbReference>
<accession>A0A2S3VRH6</accession>
<keyword evidence="13" id="KW-1185">Reference proteome</keyword>
<dbReference type="PROSITE" id="PS51722">
    <property type="entry name" value="G_TR_2"/>
    <property type="match status" value="1"/>
</dbReference>
<dbReference type="InterPro" id="IPR023115">
    <property type="entry name" value="TIF_IF2_dom3"/>
</dbReference>
<dbReference type="CDD" id="cd03692">
    <property type="entry name" value="mtIF2_IVc"/>
    <property type="match status" value="1"/>
</dbReference>
<dbReference type="GO" id="GO:0005829">
    <property type="term" value="C:cytosol"/>
    <property type="evidence" value="ECO:0007669"/>
    <property type="project" value="TreeGrafter"/>
</dbReference>
<protein>
    <recommendedName>
        <fullName evidence="2 8">Translation initiation factor IF-2</fullName>
    </recommendedName>
</protein>
<dbReference type="InterPro" id="IPR015760">
    <property type="entry name" value="TIF_IF2"/>
</dbReference>
<evidence type="ECO:0000256" key="2">
    <source>
        <dbReference type="ARBA" id="ARBA00020675"/>
    </source>
</evidence>
<dbReference type="Pfam" id="PF11987">
    <property type="entry name" value="IF-2"/>
    <property type="match status" value="1"/>
</dbReference>
<evidence type="ECO:0000256" key="7">
    <source>
        <dbReference type="ARBA" id="ARBA00023134"/>
    </source>
</evidence>
<dbReference type="Pfam" id="PF00009">
    <property type="entry name" value="GTP_EFTU"/>
    <property type="match status" value="1"/>
</dbReference>
<dbReference type="PANTHER" id="PTHR43381">
    <property type="entry name" value="TRANSLATION INITIATION FACTOR IF-2-RELATED"/>
    <property type="match status" value="1"/>
</dbReference>
<comment type="caution">
    <text evidence="12">The sequence shown here is derived from an EMBL/GenBank/DDBJ whole genome shotgun (WGS) entry which is preliminary data.</text>
</comment>
<evidence type="ECO:0000256" key="8">
    <source>
        <dbReference type="HAMAP-Rule" id="MF_00100"/>
    </source>
</evidence>
<dbReference type="InterPro" id="IPR027417">
    <property type="entry name" value="P-loop_NTPase"/>
</dbReference>
<feature type="compositionally biased region" description="Low complexity" evidence="10">
    <location>
        <begin position="137"/>
        <end position="174"/>
    </location>
</feature>
<dbReference type="GO" id="GO:0003924">
    <property type="term" value="F:GTPase activity"/>
    <property type="evidence" value="ECO:0007669"/>
    <property type="project" value="UniProtKB-UniRule"/>
</dbReference>
<proteinExistence type="inferred from homology"/>
<dbReference type="InterPro" id="IPR000795">
    <property type="entry name" value="T_Tr_GTP-bd_dom"/>
</dbReference>
<dbReference type="Gene3D" id="3.40.50.300">
    <property type="entry name" value="P-loop containing nucleotide triphosphate hydrolases"/>
    <property type="match status" value="1"/>
</dbReference>
<evidence type="ECO:0000259" key="11">
    <source>
        <dbReference type="PROSITE" id="PS51722"/>
    </source>
</evidence>
<feature type="compositionally biased region" description="Basic residues" evidence="10">
    <location>
        <begin position="236"/>
        <end position="249"/>
    </location>
</feature>
<dbReference type="InterPro" id="IPR009000">
    <property type="entry name" value="Transl_B-barrel_sf"/>
</dbReference>
<sequence>MTQVTVKQLADEVKTPVERLLQQMREAGLPHTAAEESVTDSEKQSLLTHLKSSHKAKVEEPRKITLQRKTTSTLRVAGSKSISVEVRKKKVFVQRSPEEIEAERKRELDERRAVENAARQKAEEEAKRRAEEEARRQPAAAPTAPAEPVAAPAVVAEPVRESAPVVAAAPAPAADARKRDEQRRPDKPRADDNNRRGGGGDGERKNAPHRASVKEKAPAPRVAPRTTDEESDGFRRGGRGKAKLKKRNAHGFQSPTGPVVREVKIGETITVGDLAQQMSVKAAEIIKFMFKLGTPATINQVLDQETAQLVAEELGHKVTLVSDTALEDSLAESLKFEGEAVSRAPVVTVMGHVDHGKTSLLDYIRRAKVAAGEAGGITQHIGAYHVETDRGMVTFLDTPGHAAFTAMRARGAKATDIVILVVAADDGVMPQTIEAVQHAKAAGVPLVVAVNKIDKPGADLDRIRSELSVHGVTSEEWGGDTPFVPVSAKMGTGVDELLEAVLLQAEVLELTATPSAPGRGVVVESRLDKGRGPVATVLVQDGTLRQGDMVLVGSNYGRVRAMLDENGKPIKEAGPAIPVEILGLDGTPDAGDEMSVVADEKKAREVALFRQGKFREVKLARAHAGKLENIFESMGQEEKKTLNIVLKSDVRGSLEALNGALNGLGNDEVQVRVVGGGVGGITESDANLALASNAVLFGFNVRADAGARKIVEQEGLDMRYYNVIYDIIEDVKKALTGMLGSDVRENILGIAEVRDVFRSPKFGAIAGCMVIEGVVHRNRPIRVLREDIVIFEGELESLRRFKDDASEVRAGMECGIGVKSYNDVKVGDKIEVFEKVQVARSL</sequence>
<dbReference type="Pfam" id="PF04760">
    <property type="entry name" value="IF2_N"/>
    <property type="match status" value="2"/>
</dbReference>
<keyword evidence="5 8" id="KW-0547">Nucleotide-binding</keyword>
<feature type="domain" description="Tr-type G" evidence="11">
    <location>
        <begin position="342"/>
        <end position="511"/>
    </location>
</feature>
<dbReference type="InterPro" id="IPR005225">
    <property type="entry name" value="Small_GTP-bd"/>
</dbReference>
<dbReference type="AlphaFoldDB" id="A0A2S3VRH6"/>
<dbReference type="InterPro" id="IPR013575">
    <property type="entry name" value="IF2_assoc_dom_bac"/>
</dbReference>
<evidence type="ECO:0000256" key="1">
    <source>
        <dbReference type="ARBA" id="ARBA00007733"/>
    </source>
</evidence>
<keyword evidence="3 8" id="KW-0963">Cytoplasm</keyword>
<gene>
    <name evidence="8" type="primary">infB</name>
    <name evidence="12" type="ORF">B0D71_06605</name>
</gene>
<dbReference type="FunFam" id="3.40.50.300:FF:000019">
    <property type="entry name" value="Translation initiation factor IF-2"/>
    <property type="match status" value="1"/>
</dbReference>
<dbReference type="PANTHER" id="PTHR43381:SF5">
    <property type="entry name" value="TR-TYPE G DOMAIN-CONTAINING PROTEIN"/>
    <property type="match status" value="1"/>
</dbReference>
<dbReference type="RefSeq" id="WP_103394096.1">
    <property type="nucleotide sequence ID" value="NZ_MUJK01000002.1"/>
</dbReference>
<reference evidence="13" key="1">
    <citation type="submission" date="2017-02" db="EMBL/GenBank/DDBJ databases">
        <authorList>
            <person name="Furmanczyk E.M."/>
        </authorList>
    </citation>
    <scope>NUCLEOTIDE SEQUENCE [LARGE SCALE GENOMIC DNA]</scope>
    <source>
        <strain evidence="13">AP3_22</strain>
    </source>
</reference>
<dbReference type="PROSITE" id="PS01176">
    <property type="entry name" value="IF2"/>
    <property type="match status" value="1"/>
</dbReference>
<feature type="compositionally biased region" description="Basic and acidic residues" evidence="10">
    <location>
        <begin position="96"/>
        <end position="136"/>
    </location>
</feature>
<feature type="region of interest" description="Disordered" evidence="10">
    <location>
        <begin position="94"/>
        <end position="259"/>
    </location>
</feature>
<dbReference type="Gene3D" id="3.40.50.10050">
    <property type="entry name" value="Translation initiation factor IF- 2, domain 3"/>
    <property type="match status" value="1"/>
</dbReference>
<dbReference type="InterPro" id="IPR006847">
    <property type="entry name" value="IF2_N"/>
</dbReference>
<dbReference type="CDD" id="cd01887">
    <property type="entry name" value="IF2_eIF5B"/>
    <property type="match status" value="1"/>
</dbReference>
<keyword evidence="6 8" id="KW-0648">Protein biosynthesis</keyword>
<comment type="function">
    <text evidence="8 9">One of the essential components for the initiation of protein synthesis. Protects formylmethionyl-tRNA from spontaneous hydrolysis and promotes its binding to the 30S ribosomal subunits. Also involved in the hydrolysis of GTP during the formation of the 70S ribosomal complex.</text>
</comment>
<feature type="binding site" evidence="8">
    <location>
        <begin position="451"/>
        <end position="454"/>
    </location>
    <ligand>
        <name>GTP</name>
        <dbReference type="ChEBI" id="CHEBI:37565"/>
    </ligand>
</feature>
<feature type="region of interest" description="G-domain" evidence="8">
    <location>
        <begin position="345"/>
        <end position="493"/>
    </location>
</feature>
<dbReference type="CDD" id="cd03702">
    <property type="entry name" value="IF2_mtIF2_II"/>
    <property type="match status" value="1"/>
</dbReference>
<comment type="similarity">
    <text evidence="1 8 9">Belongs to the TRAFAC class translation factor GTPase superfamily. Classic translation factor GTPase family. IF-2 subfamily.</text>
</comment>
<dbReference type="Pfam" id="PF08364">
    <property type="entry name" value="IF2_assoc"/>
    <property type="match status" value="1"/>
</dbReference>
<dbReference type="InterPro" id="IPR009061">
    <property type="entry name" value="DNA-bd_dom_put_sf"/>
</dbReference>
<feature type="compositionally biased region" description="Basic and acidic residues" evidence="10">
    <location>
        <begin position="175"/>
        <end position="195"/>
    </location>
</feature>
<dbReference type="InterPro" id="IPR053905">
    <property type="entry name" value="EF-G-like_DII"/>
</dbReference>
<evidence type="ECO:0000313" key="12">
    <source>
        <dbReference type="EMBL" id="POF42566.1"/>
    </source>
</evidence>
<dbReference type="FunFam" id="2.40.30.10:FF:000007">
    <property type="entry name" value="Translation initiation factor IF-2"/>
    <property type="match status" value="1"/>
</dbReference>
<dbReference type="EMBL" id="MUJK01000002">
    <property type="protein sequence ID" value="POF42566.1"/>
    <property type="molecule type" value="Genomic_DNA"/>
</dbReference>
<dbReference type="HAMAP" id="MF_00100_B">
    <property type="entry name" value="IF_2_B"/>
    <property type="match status" value="1"/>
</dbReference>
<dbReference type="NCBIfam" id="TIGR00487">
    <property type="entry name" value="IF-2"/>
    <property type="match status" value="1"/>
</dbReference>
<evidence type="ECO:0000256" key="9">
    <source>
        <dbReference type="RuleBase" id="RU000644"/>
    </source>
</evidence>
<evidence type="ECO:0000313" key="13">
    <source>
        <dbReference type="Proteomes" id="UP000237440"/>
    </source>
</evidence>
<dbReference type="InterPro" id="IPR036925">
    <property type="entry name" value="TIF_IF2_dom3_sf"/>
</dbReference>
<feature type="compositionally biased region" description="Basic and acidic residues" evidence="10">
    <location>
        <begin position="201"/>
        <end position="218"/>
    </location>
</feature>
<dbReference type="GO" id="GO:0003743">
    <property type="term" value="F:translation initiation factor activity"/>
    <property type="evidence" value="ECO:0007669"/>
    <property type="project" value="UniProtKB-UniRule"/>
</dbReference>
<dbReference type="SUPFAM" id="SSF52156">
    <property type="entry name" value="Initiation factor IF2/eIF5b, domain 3"/>
    <property type="match status" value="1"/>
</dbReference>
<dbReference type="Gene3D" id="3.30.56.50">
    <property type="entry name" value="Putative DNA-binding domain, N-terminal subdomain of bacterial translation initiation factor IF2"/>
    <property type="match status" value="1"/>
</dbReference>
<dbReference type="SUPFAM" id="SSF50447">
    <property type="entry name" value="Translation proteins"/>
    <property type="match status" value="2"/>
</dbReference>
<feature type="binding site" evidence="8">
    <location>
        <begin position="397"/>
        <end position="401"/>
    </location>
    <ligand>
        <name>GTP</name>
        <dbReference type="ChEBI" id="CHEBI:37565"/>
    </ligand>
</feature>
<comment type="subcellular location">
    <subcellularLocation>
        <location evidence="8">Cytoplasm</location>
    </subcellularLocation>
</comment>
<dbReference type="Proteomes" id="UP000237440">
    <property type="component" value="Unassembled WGS sequence"/>
</dbReference>